<dbReference type="InterPro" id="IPR007229">
    <property type="entry name" value="Nic_PRibTrfase-Fam"/>
</dbReference>
<dbReference type="PANTHER" id="PTHR11098:SF8">
    <property type="entry name" value="NICOTINATE PHOSPHORIBOSYLTRANSFERASE PNCB1"/>
    <property type="match status" value="1"/>
</dbReference>
<dbReference type="Gene3D" id="3.20.20.70">
    <property type="entry name" value="Aldolase class I"/>
    <property type="match status" value="1"/>
</dbReference>
<reference evidence="13" key="1">
    <citation type="journal article" date="2019" name="Int. J. Syst. Evol. Microbiol.">
        <title>The Global Catalogue of Microorganisms (GCM) 10K type strain sequencing project: providing services to taxonomists for standard genome sequencing and annotation.</title>
        <authorList>
            <consortium name="The Broad Institute Genomics Platform"/>
            <consortium name="The Broad Institute Genome Sequencing Center for Infectious Disease"/>
            <person name="Wu L."/>
            <person name="Ma J."/>
        </authorList>
    </citation>
    <scope>NUCLEOTIDE SEQUENCE [LARGE SCALE GENOMIC DNA]</scope>
    <source>
        <strain evidence="13">CCUG 54522</strain>
    </source>
</reference>
<keyword evidence="13" id="KW-1185">Reference proteome</keyword>
<keyword evidence="5 9" id="KW-0436">Ligase</keyword>
<feature type="domain" description="Nicotinate phosphoribosyltransferase N-terminal" evidence="11">
    <location>
        <begin position="11"/>
        <end position="132"/>
    </location>
</feature>
<comment type="pathway">
    <text evidence="1 9">Cofactor biosynthesis; NAD(+) biosynthesis; nicotinate D-ribonucleotide from nicotinate: step 1/1.</text>
</comment>
<evidence type="ECO:0000256" key="1">
    <source>
        <dbReference type="ARBA" id="ARBA00004952"/>
    </source>
</evidence>
<dbReference type="Gene3D" id="3.20.140.10">
    <property type="entry name" value="nicotinate phosphoribosyltransferase"/>
    <property type="match status" value="1"/>
</dbReference>
<dbReference type="GO" id="GO:0016757">
    <property type="term" value="F:glycosyltransferase activity"/>
    <property type="evidence" value="ECO:0007669"/>
    <property type="project" value="UniProtKB-KW"/>
</dbReference>
<dbReference type="RefSeq" id="WP_379159660.1">
    <property type="nucleotide sequence ID" value="NZ_JBHSRJ010000009.1"/>
</dbReference>
<evidence type="ECO:0000259" key="10">
    <source>
        <dbReference type="Pfam" id="PF04095"/>
    </source>
</evidence>
<dbReference type="NCBIfam" id="TIGR01513">
    <property type="entry name" value="NAPRTase_put"/>
    <property type="match status" value="1"/>
</dbReference>
<comment type="PTM">
    <text evidence="9">Transiently phosphorylated on a His residue during the reaction cycle. Phosphorylation strongly increases the affinity for substrates and increases the rate of nicotinate D-ribonucleotide production. Dephosphorylation regenerates the low-affinity form of the enzyme, leading to product release.</text>
</comment>
<evidence type="ECO:0000256" key="4">
    <source>
        <dbReference type="ARBA" id="ARBA00022553"/>
    </source>
</evidence>
<evidence type="ECO:0000256" key="3">
    <source>
        <dbReference type="ARBA" id="ARBA00013236"/>
    </source>
</evidence>
<evidence type="ECO:0000256" key="9">
    <source>
        <dbReference type="RuleBase" id="RU365100"/>
    </source>
</evidence>
<evidence type="ECO:0000256" key="5">
    <source>
        <dbReference type="ARBA" id="ARBA00022598"/>
    </source>
</evidence>
<gene>
    <name evidence="12" type="ORF">ACFPYL_22150</name>
</gene>
<dbReference type="InterPro" id="IPR013785">
    <property type="entry name" value="Aldolase_TIM"/>
</dbReference>
<evidence type="ECO:0000259" key="11">
    <source>
        <dbReference type="Pfam" id="PF17767"/>
    </source>
</evidence>
<dbReference type="EMBL" id="JBHSRJ010000009">
    <property type="protein sequence ID" value="MFC6045801.1"/>
    <property type="molecule type" value="Genomic_DNA"/>
</dbReference>
<feature type="domain" description="Nicotinate/nicotinamide phosphoribosyltransferase" evidence="10">
    <location>
        <begin position="155"/>
        <end position="345"/>
    </location>
</feature>
<dbReference type="GO" id="GO:0004516">
    <property type="term" value="F:nicotinate phosphoribosyltransferase activity"/>
    <property type="evidence" value="ECO:0007669"/>
    <property type="project" value="UniProtKB-EC"/>
</dbReference>
<evidence type="ECO:0000256" key="8">
    <source>
        <dbReference type="ARBA" id="ARBA00048668"/>
    </source>
</evidence>
<dbReference type="PIRSF" id="PIRSF000484">
    <property type="entry name" value="NAPRT"/>
    <property type="match status" value="1"/>
</dbReference>
<dbReference type="InterPro" id="IPR041525">
    <property type="entry name" value="N/Namide_PRibTrfase"/>
</dbReference>
<evidence type="ECO:0000313" key="13">
    <source>
        <dbReference type="Proteomes" id="UP001596135"/>
    </source>
</evidence>
<keyword evidence="6 9" id="KW-0662">Pyridine nucleotide biosynthesis</keyword>
<comment type="catalytic activity">
    <reaction evidence="8 9">
        <text>5-phospho-alpha-D-ribose 1-diphosphate + nicotinate + ATP + H2O = nicotinate beta-D-ribonucleotide + ADP + phosphate + diphosphate</text>
        <dbReference type="Rhea" id="RHEA:36163"/>
        <dbReference type="ChEBI" id="CHEBI:15377"/>
        <dbReference type="ChEBI" id="CHEBI:30616"/>
        <dbReference type="ChEBI" id="CHEBI:32544"/>
        <dbReference type="ChEBI" id="CHEBI:33019"/>
        <dbReference type="ChEBI" id="CHEBI:43474"/>
        <dbReference type="ChEBI" id="CHEBI:57502"/>
        <dbReference type="ChEBI" id="CHEBI:58017"/>
        <dbReference type="ChEBI" id="CHEBI:456216"/>
        <dbReference type="EC" id="6.3.4.21"/>
    </reaction>
</comment>
<sequence>MPPAVTRSTALLTDHYELTMLQAALRSGTAHRRSVFELFPRRLPEGRRYGVVAGVGRALDALEQFTFDASTLAALEDVVDAPTLDWLASYRFSGDVWGYGEGETYFPFSPLLVVESTFAEAVLLETLLLSIYNHDSAVASAASRMTLVAGDRPCIEMGSRRTHEEAAVAAARAAYVAGFAASSNLAARQRYGVPTTGTSAHSFTLLHDTEADAFRAQVDSLGRDTTLLVDTYDVTEAVRLAVEVAGPGLGAVRLDSGDLAVLATRVRAQLDALGATKTRIIVTSDLDEHAIAALAAAPVDGYGVGTELVTGSGHPTCGFVYKLVARESADGDLESVAKKSVDKVSVGGRKYALRRRTPSGVAEAEVVGIGHRPVDDGDDRALLVPLVRSGEVVGRESLEAARERHLRSRGELPVAIQQMSRGEPVIPTVHE</sequence>
<keyword evidence="12" id="KW-0328">Glycosyltransferase</keyword>
<proteinExistence type="inferred from homology"/>
<dbReference type="InterPro" id="IPR040727">
    <property type="entry name" value="NAPRTase_N"/>
</dbReference>
<name>A0ABW1LQR8_9ACTN</name>
<dbReference type="SUPFAM" id="SSF54675">
    <property type="entry name" value="Nicotinate/Quinolinate PRTase N-terminal domain-like"/>
    <property type="match status" value="1"/>
</dbReference>
<dbReference type="PANTHER" id="PTHR11098">
    <property type="entry name" value="NICOTINATE PHOSPHORIBOSYLTRANSFERASE"/>
    <property type="match status" value="1"/>
</dbReference>
<dbReference type="NCBIfam" id="NF009131">
    <property type="entry name" value="PRK12484.1"/>
    <property type="match status" value="1"/>
</dbReference>
<keyword evidence="7 9" id="KW-0808">Transferase</keyword>
<dbReference type="InterPro" id="IPR036068">
    <property type="entry name" value="Nicotinate_pribotase-like_C"/>
</dbReference>
<dbReference type="SUPFAM" id="SSF51690">
    <property type="entry name" value="Nicotinate/Quinolinate PRTase C-terminal domain-like"/>
    <property type="match status" value="1"/>
</dbReference>
<evidence type="ECO:0000256" key="7">
    <source>
        <dbReference type="ARBA" id="ARBA00022679"/>
    </source>
</evidence>
<dbReference type="Pfam" id="PF04095">
    <property type="entry name" value="NAPRTase"/>
    <property type="match status" value="1"/>
</dbReference>
<evidence type="ECO:0000256" key="6">
    <source>
        <dbReference type="ARBA" id="ARBA00022642"/>
    </source>
</evidence>
<comment type="caution">
    <text evidence="12">The sequence shown here is derived from an EMBL/GenBank/DDBJ whole genome shotgun (WGS) entry which is preliminary data.</text>
</comment>
<dbReference type="NCBIfam" id="NF006698">
    <property type="entry name" value="PRK09243.1-5"/>
    <property type="match status" value="1"/>
</dbReference>
<dbReference type="Proteomes" id="UP001596135">
    <property type="component" value="Unassembled WGS sequence"/>
</dbReference>
<accession>A0ABW1LQR8</accession>
<protein>
    <recommendedName>
        <fullName evidence="3 9">Nicotinate phosphoribosyltransferase</fullName>
        <ecNumber evidence="3 9">6.3.4.21</ecNumber>
    </recommendedName>
</protein>
<organism evidence="12 13">
    <name type="scientific">Nocardioides hankookensis</name>
    <dbReference type="NCBI Taxonomy" id="443157"/>
    <lineage>
        <taxon>Bacteria</taxon>
        <taxon>Bacillati</taxon>
        <taxon>Actinomycetota</taxon>
        <taxon>Actinomycetes</taxon>
        <taxon>Propionibacteriales</taxon>
        <taxon>Nocardioidaceae</taxon>
        <taxon>Nocardioides</taxon>
    </lineage>
</organism>
<dbReference type="EC" id="6.3.4.21" evidence="3 9"/>
<dbReference type="InterPro" id="IPR006405">
    <property type="entry name" value="Nic_PRibTrfase_pncB"/>
</dbReference>
<comment type="similarity">
    <text evidence="2 9">Belongs to the NAPRTase family.</text>
</comment>
<keyword evidence="4" id="KW-0597">Phosphoprotein</keyword>
<dbReference type="Pfam" id="PF17767">
    <property type="entry name" value="NAPRTase_N"/>
    <property type="match status" value="1"/>
</dbReference>
<evidence type="ECO:0000256" key="2">
    <source>
        <dbReference type="ARBA" id="ARBA00010897"/>
    </source>
</evidence>
<comment type="function">
    <text evidence="9">Catalyzes the first step in the biosynthesis of NAD from nicotinic acid, the ATP-dependent synthesis of beta-nicotinate D-ribonucleotide from nicotinate and 5-phospho-D-ribose 1-phosphate.</text>
</comment>
<evidence type="ECO:0000313" key="12">
    <source>
        <dbReference type="EMBL" id="MFC6045801.1"/>
    </source>
</evidence>